<feature type="chain" id="PRO_5016363544" evidence="1">
    <location>
        <begin position="23"/>
        <end position="134"/>
    </location>
</feature>
<evidence type="ECO:0000313" key="2">
    <source>
        <dbReference type="EMBL" id="RAJ74979.1"/>
    </source>
</evidence>
<dbReference type="AlphaFoldDB" id="A0A327VNB2"/>
<feature type="signal peptide" evidence="1">
    <location>
        <begin position="1"/>
        <end position="22"/>
    </location>
</feature>
<proteinExistence type="predicted"/>
<protein>
    <submittedName>
        <fullName evidence="2">Uncharacterized protein</fullName>
    </submittedName>
</protein>
<keyword evidence="3" id="KW-1185">Reference proteome</keyword>
<evidence type="ECO:0000256" key="1">
    <source>
        <dbReference type="SAM" id="SignalP"/>
    </source>
</evidence>
<dbReference type="EMBL" id="QLMA01000010">
    <property type="protein sequence ID" value="RAJ74979.1"/>
    <property type="molecule type" value="Genomic_DNA"/>
</dbReference>
<reference evidence="2 3" key="1">
    <citation type="submission" date="2018-06" db="EMBL/GenBank/DDBJ databases">
        <title>Genomic Encyclopedia of Archaeal and Bacterial Type Strains, Phase II (KMG-II): from individual species to whole genera.</title>
        <authorList>
            <person name="Goeker M."/>
        </authorList>
    </citation>
    <scope>NUCLEOTIDE SEQUENCE [LARGE SCALE GENOMIC DNA]</scope>
    <source>
        <strain evidence="2 3">DSM 29821</strain>
    </source>
</reference>
<comment type="caution">
    <text evidence="2">The sequence shown here is derived from an EMBL/GenBank/DDBJ whole genome shotgun (WGS) entry which is preliminary data.</text>
</comment>
<organism evidence="2 3">
    <name type="scientific">Chitinophaga dinghuensis</name>
    <dbReference type="NCBI Taxonomy" id="1539050"/>
    <lineage>
        <taxon>Bacteria</taxon>
        <taxon>Pseudomonadati</taxon>
        <taxon>Bacteroidota</taxon>
        <taxon>Chitinophagia</taxon>
        <taxon>Chitinophagales</taxon>
        <taxon>Chitinophagaceae</taxon>
        <taxon>Chitinophaga</taxon>
    </lineage>
</organism>
<dbReference type="Proteomes" id="UP000249819">
    <property type="component" value="Unassembled WGS sequence"/>
</dbReference>
<accession>A0A327VNB2</accession>
<name>A0A327VNB2_9BACT</name>
<keyword evidence="1" id="KW-0732">Signal</keyword>
<sequence length="134" mass="15117">MRIILRYVLSLCFLFLVGYHHAHESGVDKPTFRISRATLQSESDVVKNNLALLGKVPLSRKGALRDKIKATEVEDDGDSIFARKQLETGSVLISCFYALEWACGPPCLLNERFFSTTPSYGSIDRCILHHVFRV</sequence>
<evidence type="ECO:0000313" key="3">
    <source>
        <dbReference type="Proteomes" id="UP000249819"/>
    </source>
</evidence>
<gene>
    <name evidence="2" type="ORF">CLV59_11025</name>
</gene>